<evidence type="ECO:0000256" key="6">
    <source>
        <dbReference type="PROSITE-ProRule" id="PRU00221"/>
    </source>
</evidence>
<keyword evidence="9" id="KW-1185">Reference proteome</keyword>
<sequence length="1009" mass="116510">MEKFPSLCINSIIENFSDNPHFLHSCLLINRHWCINTIPVLWRDPFRVVSLKSSAYLMNSYLQCCSNEELYEILGKLENSNVAHFDYPQYLRTLNISRIGVVIQIWLEPQFSNFKFNFVWGEKQKYYLKSFCRFFTSRSSAIHSIVVDLSLSLQENEVSKIPEIFTHRNAKSSISNLREVKCHGMFEKTGFLQFVAKTSNNINKLSVSVIRTNSELTSMVNLINAQKFLCDISIEDCYDNLNMIARALSHKSSLKHIKLVGGRFNCEDLKSLTKCYQLKTLMIVECESLENDSKDEFYNIEKIQSLSKLYKITLRDTFLPGKLLAFYFQAANSKIQEVELSGLMPFDTHIIIKAITLHCPNINKLSVTIDEGHYDNLYGLLQSCKKLTSILIDSITKEEDGSFDIDRDKEVEANEILPLFGKCIPSSLKLLKIWSNWVFTPESLEKFFINCSAKIETLDIAYCECITDHHLDVFLKYTKGILKNLDIDRARNLSIEALSYARQFMNIEGNGNSYNEVPYESSLWGYHRFRNSNNSEDSNLFEEESTENFVMYLALDDPQYWLFQKYLENGRNIKNETFAFTNNSENSWAQRFDELKYRVASFILKLTTPCQWLILTVAPLHLQESKQEKAAIEEKIINEEYKIWKKNSPFLYDLVITHALVWPTLTCQWFKDIDRPEGKDYTVQRILIGTHTSDNDQNYVEIASIQLPKNDVNIDPRKYDEEKGEVGGFGGTTETRIKVIQKINHDGEVNRARYMPQNQDIIATKTVEGDVYIFDRTKHPLIPTDGICQPELKLRGHTKEGYGLSWSPFKDGHILDASEDATICHWLDTRTMDPFRVYRGHEAFVEDVAWHTLEEHVFASVGDDQKLLIEVNTVAWNPINEHILITGSGDKTLNLWDLRNLKIKLHTLIHHQGEVLQVEWSPHDETILASAGGDRRVNIWDLSRIGSEQTAEDADEGPPELLISDFSWNPHIPWVISSTAEDNIIQVWQPAANIYSIDDREIPPEELED</sequence>
<dbReference type="Gene3D" id="2.130.10.10">
    <property type="entry name" value="YVTN repeat-like/Quinoprotein amine dehydrogenase"/>
    <property type="match status" value="2"/>
</dbReference>
<dbReference type="Pfam" id="PF12265">
    <property type="entry name" value="CAF1C_H4-bd"/>
    <property type="match status" value="1"/>
</dbReference>
<dbReference type="InterPro" id="IPR015943">
    <property type="entry name" value="WD40/YVTN_repeat-like_dom_sf"/>
</dbReference>
<dbReference type="Proteomes" id="UP000789706">
    <property type="component" value="Unassembled WGS sequence"/>
</dbReference>
<evidence type="ECO:0000259" key="7">
    <source>
        <dbReference type="Pfam" id="PF12265"/>
    </source>
</evidence>
<dbReference type="InterPro" id="IPR032675">
    <property type="entry name" value="LRR_dom_sf"/>
</dbReference>
<feature type="repeat" description="WD" evidence="6">
    <location>
        <begin position="871"/>
        <end position="900"/>
    </location>
</feature>
<dbReference type="Gene3D" id="3.80.10.10">
    <property type="entry name" value="Ribonuclease Inhibitor"/>
    <property type="match status" value="1"/>
</dbReference>
<dbReference type="PROSITE" id="PS00018">
    <property type="entry name" value="EF_HAND_1"/>
    <property type="match status" value="1"/>
</dbReference>
<dbReference type="PROSITE" id="PS50082">
    <property type="entry name" value="WD_REPEATS_2"/>
    <property type="match status" value="2"/>
</dbReference>
<protein>
    <submittedName>
        <fullName evidence="8">10687_t:CDS:1</fullName>
    </submittedName>
</protein>
<evidence type="ECO:0000256" key="1">
    <source>
        <dbReference type="ARBA" id="ARBA00004123"/>
    </source>
</evidence>
<reference evidence="8" key="1">
    <citation type="submission" date="2021-06" db="EMBL/GenBank/DDBJ databases">
        <authorList>
            <person name="Kallberg Y."/>
            <person name="Tangrot J."/>
            <person name="Rosling A."/>
        </authorList>
    </citation>
    <scope>NUCLEOTIDE SEQUENCE</scope>
    <source>
        <strain evidence="8">AZ414A</strain>
    </source>
</reference>
<dbReference type="SUPFAM" id="SSF52047">
    <property type="entry name" value="RNI-like"/>
    <property type="match status" value="1"/>
</dbReference>
<dbReference type="AlphaFoldDB" id="A0A9N8WIA6"/>
<dbReference type="OrthoDB" id="427795at2759"/>
<keyword evidence="3" id="KW-0677">Repeat</keyword>
<dbReference type="InterPro" id="IPR018247">
    <property type="entry name" value="EF_Hand_1_Ca_BS"/>
</dbReference>
<dbReference type="SUPFAM" id="SSF50978">
    <property type="entry name" value="WD40 repeat-like"/>
    <property type="match status" value="1"/>
</dbReference>
<keyword evidence="2 6" id="KW-0853">WD repeat</keyword>
<dbReference type="InterPro" id="IPR050459">
    <property type="entry name" value="WD_repeat_RBAP46/RBAP48/MSI1"/>
</dbReference>
<keyword evidence="5" id="KW-0539">Nucleus</keyword>
<dbReference type="PROSITE" id="PS50294">
    <property type="entry name" value="WD_REPEATS_REGION"/>
    <property type="match status" value="1"/>
</dbReference>
<dbReference type="InterPro" id="IPR022052">
    <property type="entry name" value="Histone-bd_RBBP4-like_N"/>
</dbReference>
<dbReference type="PROSITE" id="PS00678">
    <property type="entry name" value="WD_REPEATS_1"/>
    <property type="match status" value="2"/>
</dbReference>
<proteinExistence type="predicted"/>
<dbReference type="InterPro" id="IPR036322">
    <property type="entry name" value="WD40_repeat_dom_sf"/>
</dbReference>
<feature type="domain" description="Histone-binding protein RBBP4-like N-terminal" evidence="7">
    <location>
        <begin position="639"/>
        <end position="709"/>
    </location>
</feature>
<comment type="caution">
    <text evidence="8">The sequence shown here is derived from an EMBL/GenBank/DDBJ whole genome shotgun (WGS) entry which is preliminary data.</text>
</comment>
<evidence type="ECO:0000256" key="2">
    <source>
        <dbReference type="ARBA" id="ARBA00022574"/>
    </source>
</evidence>
<gene>
    <name evidence="8" type="ORF">DEBURN_LOCUS4125</name>
</gene>
<dbReference type="SMART" id="SM00320">
    <property type="entry name" value="WD40"/>
    <property type="match status" value="5"/>
</dbReference>
<name>A0A9N8WIA6_9GLOM</name>
<dbReference type="InterPro" id="IPR019775">
    <property type="entry name" value="WD40_repeat_CS"/>
</dbReference>
<keyword evidence="4" id="KW-0156">Chromatin regulator</keyword>
<comment type="subcellular location">
    <subcellularLocation>
        <location evidence="1">Nucleus</location>
    </subcellularLocation>
</comment>
<dbReference type="PANTHER" id="PTHR22850">
    <property type="entry name" value="WD40 REPEAT FAMILY"/>
    <property type="match status" value="1"/>
</dbReference>
<evidence type="ECO:0000256" key="3">
    <source>
        <dbReference type="ARBA" id="ARBA00022737"/>
    </source>
</evidence>
<feature type="repeat" description="WD" evidence="6">
    <location>
        <begin position="908"/>
        <end position="950"/>
    </location>
</feature>
<evidence type="ECO:0000313" key="9">
    <source>
        <dbReference type="Proteomes" id="UP000789706"/>
    </source>
</evidence>
<dbReference type="GO" id="GO:0006325">
    <property type="term" value="P:chromatin organization"/>
    <property type="evidence" value="ECO:0007669"/>
    <property type="project" value="UniProtKB-KW"/>
</dbReference>
<organism evidence="8 9">
    <name type="scientific">Diversispora eburnea</name>
    <dbReference type="NCBI Taxonomy" id="1213867"/>
    <lineage>
        <taxon>Eukaryota</taxon>
        <taxon>Fungi</taxon>
        <taxon>Fungi incertae sedis</taxon>
        <taxon>Mucoromycota</taxon>
        <taxon>Glomeromycotina</taxon>
        <taxon>Glomeromycetes</taxon>
        <taxon>Diversisporales</taxon>
        <taxon>Diversisporaceae</taxon>
        <taxon>Diversispora</taxon>
    </lineage>
</organism>
<dbReference type="EMBL" id="CAJVPK010000292">
    <property type="protein sequence ID" value="CAG8490073.1"/>
    <property type="molecule type" value="Genomic_DNA"/>
</dbReference>
<evidence type="ECO:0000313" key="8">
    <source>
        <dbReference type="EMBL" id="CAG8490073.1"/>
    </source>
</evidence>
<dbReference type="InterPro" id="IPR001680">
    <property type="entry name" value="WD40_rpt"/>
</dbReference>
<evidence type="ECO:0000256" key="5">
    <source>
        <dbReference type="ARBA" id="ARBA00023242"/>
    </source>
</evidence>
<dbReference type="Pfam" id="PF00400">
    <property type="entry name" value="WD40"/>
    <property type="match status" value="2"/>
</dbReference>
<dbReference type="GO" id="GO:0005634">
    <property type="term" value="C:nucleus"/>
    <property type="evidence" value="ECO:0007669"/>
    <property type="project" value="UniProtKB-SubCell"/>
</dbReference>
<evidence type="ECO:0000256" key="4">
    <source>
        <dbReference type="ARBA" id="ARBA00022853"/>
    </source>
</evidence>
<accession>A0A9N8WIA6</accession>